<feature type="region of interest" description="Disordered" evidence="18">
    <location>
        <begin position="874"/>
        <end position="914"/>
    </location>
</feature>
<dbReference type="SUPFAM" id="SSF81324">
    <property type="entry name" value="Voltage-gated potassium channels"/>
    <property type="match status" value="1"/>
</dbReference>
<comment type="similarity">
    <text evidence="1">Belongs to the glutamate-gated ion channel (TC 1.A.10.1) family.</text>
</comment>
<dbReference type="GO" id="GO:0038023">
    <property type="term" value="F:signaling receptor activity"/>
    <property type="evidence" value="ECO:0007669"/>
    <property type="project" value="InterPro"/>
</dbReference>
<feature type="transmembrane region" description="Helical" evidence="19">
    <location>
        <begin position="625"/>
        <end position="645"/>
    </location>
</feature>
<feature type="site" description="Crucial to convey clamshell closure to channel opening" evidence="16">
    <location>
        <position position="654"/>
    </location>
</feature>
<dbReference type="InterPro" id="IPR015683">
    <property type="entry name" value="Ionotropic_Glu_rcpt"/>
</dbReference>
<dbReference type="SUPFAM" id="SSF53822">
    <property type="entry name" value="Periplasmic binding protein-like I"/>
    <property type="match status" value="1"/>
</dbReference>
<evidence type="ECO:0000256" key="4">
    <source>
        <dbReference type="ARBA" id="ARBA00022692"/>
    </source>
</evidence>
<accession>A0A9P0B340</accession>
<dbReference type="InterPro" id="IPR028082">
    <property type="entry name" value="Peripla_BP_I"/>
</dbReference>
<evidence type="ECO:0000256" key="12">
    <source>
        <dbReference type="ARBA" id="ARBA00023286"/>
    </source>
</evidence>
<dbReference type="OrthoDB" id="5984008at2759"/>
<feature type="transmembrane region" description="Helical" evidence="19">
    <location>
        <begin position="818"/>
        <end position="839"/>
    </location>
</feature>
<keyword evidence="11" id="KW-0628">Postsynaptic cell membrane</keyword>
<dbReference type="InterPro" id="IPR001320">
    <property type="entry name" value="Iontro_rcpt_C"/>
</dbReference>
<dbReference type="Gene3D" id="3.40.50.2300">
    <property type="match status" value="2"/>
</dbReference>
<comment type="subcellular location">
    <subcellularLocation>
        <location evidence="14">Postsynaptic cell membrane</location>
        <topology evidence="14">Multi-pass membrane protein</topology>
    </subcellularLocation>
</comment>
<feature type="binding site" evidence="15">
    <location>
        <position position="509"/>
    </location>
    <ligand>
        <name>L-glutamate</name>
        <dbReference type="ChEBI" id="CHEBI:29985"/>
    </ligand>
</feature>
<evidence type="ECO:0000256" key="1">
    <source>
        <dbReference type="ARBA" id="ARBA00008685"/>
    </source>
</evidence>
<evidence type="ECO:0000256" key="14">
    <source>
        <dbReference type="ARBA" id="ARBA00034104"/>
    </source>
</evidence>
<dbReference type="InterPro" id="IPR019594">
    <property type="entry name" value="Glu/Gly-bd"/>
</dbReference>
<evidence type="ECO:0000256" key="16">
    <source>
        <dbReference type="PIRSR" id="PIRSR601508-2"/>
    </source>
</evidence>
<evidence type="ECO:0000259" key="20">
    <source>
        <dbReference type="SMART" id="SM00079"/>
    </source>
</evidence>
<evidence type="ECO:0000256" key="3">
    <source>
        <dbReference type="ARBA" id="ARBA00022475"/>
    </source>
</evidence>
<evidence type="ECO:0000256" key="8">
    <source>
        <dbReference type="ARBA" id="ARBA00023136"/>
    </source>
</evidence>
<evidence type="ECO:0000313" key="23">
    <source>
        <dbReference type="Proteomes" id="UP001154078"/>
    </source>
</evidence>
<dbReference type="PANTHER" id="PTHR18966">
    <property type="entry name" value="IONOTROPIC GLUTAMATE RECEPTOR"/>
    <property type="match status" value="1"/>
</dbReference>
<dbReference type="Gene3D" id="1.10.287.70">
    <property type="match status" value="1"/>
</dbReference>
<evidence type="ECO:0000256" key="7">
    <source>
        <dbReference type="ARBA" id="ARBA00023065"/>
    </source>
</evidence>
<feature type="site" description="Interaction with the cone snail toxin Con-ikot-ikot" evidence="16">
    <location>
        <position position="773"/>
    </location>
</feature>
<dbReference type="SMART" id="SM00918">
    <property type="entry name" value="Lig_chan-Glu_bd"/>
    <property type="match status" value="1"/>
</dbReference>
<evidence type="ECO:0000259" key="21">
    <source>
        <dbReference type="SMART" id="SM00918"/>
    </source>
</evidence>
<dbReference type="Pfam" id="PF01094">
    <property type="entry name" value="ANF_receptor"/>
    <property type="match status" value="1"/>
</dbReference>
<keyword evidence="5 19" id="KW-1133">Transmembrane helix</keyword>
<keyword evidence="8 19" id="KW-0472">Membrane</keyword>
<feature type="binding site" evidence="15">
    <location>
        <position position="727"/>
    </location>
    <ligand>
        <name>L-glutamate</name>
        <dbReference type="ChEBI" id="CHEBI:29985"/>
    </ligand>
</feature>
<sequence>MKIVIQNVFMVLFFATYNYLCLAKDSITIGALFDEEDSQMEMPLRSLVYTKNLVDQKLFYKINMQTLLKTDSYSCSKIVCNISQTDSGIAAIFGPQSEGASSIIQSLCSNFEIPHIQTNWKAKNSPKSETALNFFPEADLYAMGLAEIVKSLQWDSFIVIYETEEGLSRLQEVLKLQDYLKGSKFKITLKKMGLGPDYRPLFKEIQDSSAFRMILDCHVDKILDVLKQAKEIGMLELFHNFFLTSLDAHTLDYSTLDTNANITSIRLFDLNNVEFKRAVRNWELSQYHLGNRIKIDPQEIRTETVLMHDAVLLFLDTLNTLQLTQTIETTPISCDSTEKWSGGFAISNFMKIKQPTMTLSGPLKFDDFGRRTDFRIHCVEVLVNKTIATWTPSARLNMSKSAEEDAQTIIENLQKTTVIVASRLGKPYLNERKRSYEGEILTGNARYEGYAMDLINGIAEILNFTYEFKVVKDYGKPDPITGKWNGLVRELIDRKAHLAICDLTITHQRREVVDFSMPFMTLGIGILHKKPDAKEVNMFAFLDPFSLPVWFYTATLYLIVSLLLFFVSRMTPGDWESPHPCDQNPEELENIWDFKNSCWLTMGSIMTQGCDILPKGISSRMSVSMWWFFSLIMTSSYTANLAAFLTMQKMEPAIDGAEALSKQNKIKYGTVEGGSTQAFFRDSNYSTYQRMWLSMSTTKPSVFENNNDEGVDRVISTRKGLYAFLMESSQIEYFVQTKCELKSVGNWLDSKGYGIAMPMNSPYRGEINKAVLKMSEDGKLIDLKTKWWKTKREEPSCDDSGGGEDDSSKLALANVGGVFLVLGLGISFASILSIIEFLWNVRCISIEEHMTYSDALKMELKFVCNVWITKKRTRPETSDDGSTKEDSKSILQNGVTLVNENNKNGSNENIDDKE</sequence>
<dbReference type="Pfam" id="PF00060">
    <property type="entry name" value="Lig_chan"/>
    <property type="match status" value="1"/>
</dbReference>
<organism evidence="22 23">
    <name type="scientific">Brassicogethes aeneus</name>
    <name type="common">Rape pollen beetle</name>
    <name type="synonym">Meligethes aeneus</name>
    <dbReference type="NCBI Taxonomy" id="1431903"/>
    <lineage>
        <taxon>Eukaryota</taxon>
        <taxon>Metazoa</taxon>
        <taxon>Ecdysozoa</taxon>
        <taxon>Arthropoda</taxon>
        <taxon>Hexapoda</taxon>
        <taxon>Insecta</taxon>
        <taxon>Pterygota</taxon>
        <taxon>Neoptera</taxon>
        <taxon>Endopterygota</taxon>
        <taxon>Coleoptera</taxon>
        <taxon>Polyphaga</taxon>
        <taxon>Cucujiformia</taxon>
        <taxon>Nitidulidae</taxon>
        <taxon>Meligethinae</taxon>
        <taxon>Brassicogethes</taxon>
    </lineage>
</organism>
<dbReference type="Gene3D" id="3.40.190.10">
    <property type="entry name" value="Periplasmic binding protein-like II"/>
    <property type="match status" value="2"/>
</dbReference>
<feature type="binding site" evidence="15">
    <location>
        <position position="504"/>
    </location>
    <ligand>
        <name>L-glutamate</name>
        <dbReference type="ChEBI" id="CHEBI:29985"/>
    </ligand>
</feature>
<feature type="disulfide bond" evidence="17">
    <location>
        <begin position="739"/>
        <end position="797"/>
    </location>
</feature>
<dbReference type="CDD" id="cd06382">
    <property type="entry name" value="PBP1_iGluR_Kainate"/>
    <property type="match status" value="1"/>
</dbReference>
<evidence type="ECO:0000256" key="9">
    <source>
        <dbReference type="ARBA" id="ARBA00023170"/>
    </source>
</evidence>
<feature type="site" description="Interaction with the cone snail toxin Con-ikot-ikot" evidence="16">
    <location>
        <position position="681"/>
    </location>
</feature>
<feature type="domain" description="Ionotropic glutamate receptor C-terminal" evidence="20">
    <location>
        <begin position="417"/>
        <end position="790"/>
    </location>
</feature>
<dbReference type="Pfam" id="PF10613">
    <property type="entry name" value="Lig_chan-Glu_bd"/>
    <property type="match status" value="1"/>
</dbReference>
<keyword evidence="12" id="KW-1071">Ligand-gated ion channel</keyword>
<feature type="binding site" evidence="15">
    <location>
        <position position="676"/>
    </location>
    <ligand>
        <name>L-glutamate</name>
        <dbReference type="ChEBI" id="CHEBI:29985"/>
    </ligand>
</feature>
<dbReference type="FunFam" id="3.40.190.10:FF:000178">
    <property type="entry name" value="Glutamate receptor subunit"/>
    <property type="match status" value="1"/>
</dbReference>
<keyword evidence="3" id="KW-1003">Cell membrane</keyword>
<evidence type="ECO:0000256" key="11">
    <source>
        <dbReference type="ARBA" id="ARBA00023257"/>
    </source>
</evidence>
<evidence type="ECO:0000256" key="6">
    <source>
        <dbReference type="ARBA" id="ARBA00023018"/>
    </source>
</evidence>
<keyword evidence="17" id="KW-1015">Disulfide bond</keyword>
<keyword evidence="6" id="KW-0770">Synapse</keyword>
<evidence type="ECO:0000313" key="22">
    <source>
        <dbReference type="EMBL" id="CAH0555476.1"/>
    </source>
</evidence>
<keyword evidence="7" id="KW-0406">Ion transport</keyword>
<evidence type="ECO:0000256" key="17">
    <source>
        <dbReference type="PIRSR" id="PIRSR601508-3"/>
    </source>
</evidence>
<dbReference type="GO" id="GO:0015276">
    <property type="term" value="F:ligand-gated monoatomic ion channel activity"/>
    <property type="evidence" value="ECO:0007669"/>
    <property type="project" value="InterPro"/>
</dbReference>
<keyword evidence="9" id="KW-0675">Receptor</keyword>
<protein>
    <submittedName>
        <fullName evidence="22">Uncharacterized protein</fullName>
    </submittedName>
</protein>
<keyword evidence="10" id="KW-0325">Glycoprotein</keyword>
<feature type="domain" description="Ionotropic glutamate receptor L-glutamate and glycine-binding" evidence="21">
    <location>
        <begin position="427"/>
        <end position="493"/>
    </location>
</feature>
<evidence type="ECO:0000256" key="5">
    <source>
        <dbReference type="ARBA" id="ARBA00022989"/>
    </source>
</evidence>
<evidence type="ECO:0000256" key="2">
    <source>
        <dbReference type="ARBA" id="ARBA00022448"/>
    </source>
</evidence>
<dbReference type="GO" id="GO:0045211">
    <property type="term" value="C:postsynaptic membrane"/>
    <property type="evidence" value="ECO:0007669"/>
    <property type="project" value="UniProtKB-SubCell"/>
</dbReference>
<dbReference type="Proteomes" id="UP001154078">
    <property type="component" value="Chromosome 4"/>
</dbReference>
<dbReference type="InterPro" id="IPR001508">
    <property type="entry name" value="Iono_Glu_rcpt_met"/>
</dbReference>
<keyword evidence="4 19" id="KW-0812">Transmembrane</keyword>
<proteinExistence type="inferred from homology"/>
<feature type="compositionally biased region" description="Low complexity" evidence="18">
    <location>
        <begin position="899"/>
        <end position="908"/>
    </location>
</feature>
<evidence type="ECO:0000256" key="18">
    <source>
        <dbReference type="SAM" id="MobiDB-lite"/>
    </source>
</evidence>
<feature type="compositionally biased region" description="Basic and acidic residues" evidence="18">
    <location>
        <begin position="874"/>
        <end position="888"/>
    </location>
</feature>
<dbReference type="EMBL" id="OV121135">
    <property type="protein sequence ID" value="CAH0555476.1"/>
    <property type="molecule type" value="Genomic_DNA"/>
</dbReference>
<dbReference type="FunFam" id="1.10.287.70:FF:000010">
    <property type="entry name" value="Putative glutamate receptor ionotropic kainate 1"/>
    <property type="match status" value="1"/>
</dbReference>
<evidence type="ECO:0000256" key="15">
    <source>
        <dbReference type="PIRSR" id="PIRSR601508-1"/>
    </source>
</evidence>
<keyword evidence="13" id="KW-0407">Ion channel</keyword>
<dbReference type="SUPFAM" id="SSF53850">
    <property type="entry name" value="Periplasmic binding protein-like II"/>
    <property type="match status" value="1"/>
</dbReference>
<dbReference type="AlphaFoldDB" id="A0A9P0B340"/>
<feature type="compositionally biased region" description="Polar residues" evidence="18">
    <location>
        <begin position="889"/>
        <end position="898"/>
    </location>
</feature>
<feature type="transmembrane region" description="Helical" evidence="19">
    <location>
        <begin position="549"/>
        <end position="568"/>
    </location>
</feature>
<dbReference type="SMART" id="SM00079">
    <property type="entry name" value="PBPe"/>
    <property type="match status" value="1"/>
</dbReference>
<dbReference type="FunFam" id="3.40.190.10:FF:000061">
    <property type="entry name" value="Glutamate receptor, ionotropic kainate"/>
    <property type="match status" value="1"/>
</dbReference>
<gene>
    <name evidence="22" type="ORF">MELIAE_LOCUS6845</name>
</gene>
<keyword evidence="2" id="KW-0813">Transport</keyword>
<dbReference type="PRINTS" id="PR00177">
    <property type="entry name" value="NMDARECEPTOR"/>
</dbReference>
<evidence type="ECO:0000256" key="13">
    <source>
        <dbReference type="ARBA" id="ARBA00023303"/>
    </source>
</evidence>
<feature type="binding site" evidence="15">
    <location>
        <position position="675"/>
    </location>
    <ligand>
        <name>L-glutamate</name>
        <dbReference type="ChEBI" id="CHEBI:29985"/>
    </ligand>
</feature>
<dbReference type="InterPro" id="IPR001828">
    <property type="entry name" value="ANF_lig-bd_rcpt"/>
</dbReference>
<evidence type="ECO:0000256" key="10">
    <source>
        <dbReference type="ARBA" id="ARBA00023180"/>
    </source>
</evidence>
<name>A0A9P0B340_BRAAE</name>
<keyword evidence="23" id="KW-1185">Reference proteome</keyword>
<reference evidence="22" key="1">
    <citation type="submission" date="2021-12" db="EMBL/GenBank/DDBJ databases">
        <authorList>
            <person name="King R."/>
        </authorList>
    </citation>
    <scope>NUCLEOTIDE SEQUENCE</scope>
</reference>
<evidence type="ECO:0000256" key="19">
    <source>
        <dbReference type="SAM" id="Phobius"/>
    </source>
</evidence>